<feature type="transmembrane region" description="Helical" evidence="6">
    <location>
        <begin position="693"/>
        <end position="710"/>
    </location>
</feature>
<feature type="transmembrane region" description="Helical" evidence="6">
    <location>
        <begin position="746"/>
        <end position="767"/>
    </location>
</feature>
<organism evidence="8 9">
    <name type="scientific">Geomobilimonas luticola</name>
    <dbReference type="NCBI Taxonomy" id="1114878"/>
    <lineage>
        <taxon>Bacteria</taxon>
        <taxon>Pseudomonadati</taxon>
        <taxon>Thermodesulfobacteriota</taxon>
        <taxon>Desulfuromonadia</taxon>
        <taxon>Geobacterales</taxon>
        <taxon>Geobacteraceae</taxon>
        <taxon>Geomobilimonas</taxon>
    </lineage>
</organism>
<dbReference type="EMBL" id="JAHCVK010000001">
    <property type="protein sequence ID" value="MBT0652396.1"/>
    <property type="molecule type" value="Genomic_DNA"/>
</dbReference>
<keyword evidence="5 6" id="KW-0472">Membrane</keyword>
<feature type="transmembrane region" description="Helical" evidence="6">
    <location>
        <begin position="788"/>
        <end position="810"/>
    </location>
</feature>
<evidence type="ECO:0000256" key="2">
    <source>
        <dbReference type="ARBA" id="ARBA00022475"/>
    </source>
</evidence>
<feature type="transmembrane region" description="Helical" evidence="6">
    <location>
        <begin position="465"/>
        <end position="486"/>
    </location>
</feature>
<keyword evidence="4 6" id="KW-1133">Transmembrane helix</keyword>
<dbReference type="InterPro" id="IPR004869">
    <property type="entry name" value="MMPL_dom"/>
</dbReference>
<feature type="transmembrane region" description="Helical" evidence="6">
    <location>
        <begin position="335"/>
        <end position="353"/>
    </location>
</feature>
<evidence type="ECO:0000313" key="8">
    <source>
        <dbReference type="EMBL" id="MBT0652396.1"/>
    </source>
</evidence>
<evidence type="ECO:0000256" key="4">
    <source>
        <dbReference type="ARBA" id="ARBA00022989"/>
    </source>
</evidence>
<keyword evidence="3 6" id="KW-0812">Transmembrane</keyword>
<sequence>MLKDFLATITDATNRGIRAHLEWLFRTTSRRPLLVIVLSVSLLALSGISIATTRFESDIFKLFPSDKGPLKLFLDSLKWSGGAQDAYFILEGGKEQLIAEGERFAGRLTSLQVDGQPAFRKVTYRTFDPAEAQAFADFVGYAVTHPQLFVSPDDAGRFAELLTPGVMTRSLDKARAELASQAGMGLREIIAADPFSLRDLVLPRLKKASQALDLDTTSPYFLSRDGRVLIIIAEPARPVQDMVFARKLVAGINEARRGATVTITCTGAHLAAVLDEAAVKGNVISCVLSSLVVVLLLFYLTYRRFLPTLLIPFILFCGVVLALGTAGLFLSSISLISFAFTALIIGLGTDYSIHIYDRFHSERSAGRDTDEALRLAVVDTGHGVFTAAATTALPFLALTISDVRALSELGLLVGLGVIFSLYATFLFLPPLLLFSERRFPAAAYKPLPRFGLGWAWEMCLRRYRAVIPVSVALVALLLVAAFFIRFEGDLKNLQPRHSEAFQAQEKIEQHLSLSPKQMLVAVEGEELEDVMSRGGRVEKLAERYVQGGQLVSFSSLGQVVNDRENQQELLAAMAGPLASLRVAESATAALSKAGFDPAPFEGTVAGLAVLNKARPVPPAEAIERIERSPLRGVVARHLMRGDGSHHLLFYLNYRGNEFSQQSFLKELAIVDPTARATSTDLVSGQLAGSVKKSFFWGFLLGGAMVLFLLLSHFDSLAALFTSLFPVAGGVVAMLGLMALTGMGINFMNAMVLVTILGMGSDYGLHVVHRVTGDDEVERRGRFIQSGRAVLLSALTTIAGFGSLAFTDYAALSSIGWATNFGIGATMLFSLIALPSFLEAGRRRMLRKNSEVSS</sequence>
<comment type="subcellular location">
    <subcellularLocation>
        <location evidence="1">Cell membrane</location>
        <topology evidence="1">Multi-pass membrane protein</topology>
    </subcellularLocation>
</comment>
<evidence type="ECO:0000256" key="1">
    <source>
        <dbReference type="ARBA" id="ARBA00004651"/>
    </source>
</evidence>
<evidence type="ECO:0000259" key="7">
    <source>
        <dbReference type="PROSITE" id="PS50156"/>
    </source>
</evidence>
<dbReference type="InterPro" id="IPR050545">
    <property type="entry name" value="Mycobact_MmpL"/>
</dbReference>
<feature type="transmembrane region" description="Helical" evidence="6">
    <location>
        <begin position="717"/>
        <end position="740"/>
    </location>
</feature>
<evidence type="ECO:0000313" key="9">
    <source>
        <dbReference type="Proteomes" id="UP000756860"/>
    </source>
</evidence>
<accession>A0ABS5SCR5</accession>
<feature type="transmembrane region" description="Helical" evidence="6">
    <location>
        <begin position="309"/>
        <end position="329"/>
    </location>
</feature>
<feature type="transmembrane region" description="Helical" evidence="6">
    <location>
        <begin position="409"/>
        <end position="428"/>
    </location>
</feature>
<gene>
    <name evidence="8" type="ORF">KI810_04960</name>
</gene>
<dbReference type="Pfam" id="PF03176">
    <property type="entry name" value="MMPL"/>
    <property type="match status" value="2"/>
</dbReference>
<proteinExistence type="predicted"/>
<name>A0ABS5SCR5_9BACT</name>
<dbReference type="SUPFAM" id="SSF82866">
    <property type="entry name" value="Multidrug efflux transporter AcrB transmembrane domain"/>
    <property type="match status" value="2"/>
</dbReference>
<evidence type="ECO:0000256" key="6">
    <source>
        <dbReference type="SAM" id="Phobius"/>
    </source>
</evidence>
<comment type="caution">
    <text evidence="8">The sequence shown here is derived from an EMBL/GenBank/DDBJ whole genome shotgun (WGS) entry which is preliminary data.</text>
</comment>
<feature type="transmembrane region" description="Helical" evidence="6">
    <location>
        <begin position="816"/>
        <end position="837"/>
    </location>
</feature>
<dbReference type="Gene3D" id="1.20.1640.10">
    <property type="entry name" value="Multidrug efflux transporter AcrB transmembrane domain"/>
    <property type="match status" value="2"/>
</dbReference>
<dbReference type="PROSITE" id="PS50156">
    <property type="entry name" value="SSD"/>
    <property type="match status" value="1"/>
</dbReference>
<dbReference type="Proteomes" id="UP000756860">
    <property type="component" value="Unassembled WGS sequence"/>
</dbReference>
<keyword evidence="2" id="KW-1003">Cell membrane</keyword>
<keyword evidence="9" id="KW-1185">Reference proteome</keyword>
<reference evidence="8 9" key="1">
    <citation type="submission" date="2021-05" db="EMBL/GenBank/DDBJ databases">
        <title>The draft genome of Geobacter luticola JCM 17780.</title>
        <authorList>
            <person name="Xu Z."/>
            <person name="Masuda Y."/>
            <person name="Itoh H."/>
            <person name="Senoo K."/>
        </authorList>
    </citation>
    <scope>NUCLEOTIDE SEQUENCE [LARGE SCALE GENOMIC DNA]</scope>
    <source>
        <strain evidence="8 9">JCM 17780</strain>
    </source>
</reference>
<feature type="domain" description="SSD" evidence="7">
    <location>
        <begin position="313"/>
        <end position="434"/>
    </location>
</feature>
<feature type="transmembrane region" description="Helical" evidence="6">
    <location>
        <begin position="33"/>
        <end position="51"/>
    </location>
</feature>
<dbReference type="InterPro" id="IPR000731">
    <property type="entry name" value="SSD"/>
</dbReference>
<feature type="transmembrane region" description="Helical" evidence="6">
    <location>
        <begin position="282"/>
        <end position="302"/>
    </location>
</feature>
<dbReference type="RefSeq" id="WP_214174339.1">
    <property type="nucleotide sequence ID" value="NZ_JAHCVK010000001.1"/>
</dbReference>
<evidence type="ECO:0000256" key="5">
    <source>
        <dbReference type="ARBA" id="ARBA00023136"/>
    </source>
</evidence>
<dbReference type="PANTHER" id="PTHR33406:SF13">
    <property type="entry name" value="MEMBRANE PROTEIN YDFJ"/>
    <property type="match status" value="1"/>
</dbReference>
<dbReference type="PANTHER" id="PTHR33406">
    <property type="entry name" value="MEMBRANE PROTEIN MJ1562-RELATED"/>
    <property type="match status" value="1"/>
</dbReference>
<protein>
    <submittedName>
        <fullName evidence="8">MMPL family transporter</fullName>
    </submittedName>
</protein>
<evidence type="ECO:0000256" key="3">
    <source>
        <dbReference type="ARBA" id="ARBA00022692"/>
    </source>
</evidence>
<feature type="transmembrane region" description="Helical" evidence="6">
    <location>
        <begin position="373"/>
        <end position="397"/>
    </location>
</feature>